<dbReference type="EMBL" id="MUJZ01034051">
    <property type="protein sequence ID" value="OTF77158.1"/>
    <property type="molecule type" value="Genomic_DNA"/>
</dbReference>
<dbReference type="InterPro" id="IPR012677">
    <property type="entry name" value="Nucleotide-bd_a/b_plait_sf"/>
</dbReference>
<accession>A0A1Y3BB74</accession>
<feature type="domain" description="RRM" evidence="4">
    <location>
        <begin position="180"/>
        <end position="264"/>
    </location>
</feature>
<dbReference type="InterPro" id="IPR035979">
    <property type="entry name" value="RBD_domain_sf"/>
</dbReference>
<name>A0A1Y3BB74_EURMA</name>
<dbReference type="GO" id="GO:0003723">
    <property type="term" value="F:RNA binding"/>
    <property type="evidence" value="ECO:0007669"/>
    <property type="project" value="UniProtKB-UniRule"/>
</dbReference>
<dbReference type="CDD" id="cd12257">
    <property type="entry name" value="RRM1_RBM26_like"/>
    <property type="match status" value="1"/>
</dbReference>
<dbReference type="PROSITE" id="PS50102">
    <property type="entry name" value="RRM"/>
    <property type="match status" value="1"/>
</dbReference>
<organism evidence="5 6">
    <name type="scientific">Euroglyphus maynei</name>
    <name type="common">Mayne's house dust mite</name>
    <dbReference type="NCBI Taxonomy" id="6958"/>
    <lineage>
        <taxon>Eukaryota</taxon>
        <taxon>Metazoa</taxon>
        <taxon>Ecdysozoa</taxon>
        <taxon>Arthropoda</taxon>
        <taxon>Chelicerata</taxon>
        <taxon>Arachnida</taxon>
        <taxon>Acari</taxon>
        <taxon>Acariformes</taxon>
        <taxon>Sarcoptiformes</taxon>
        <taxon>Astigmata</taxon>
        <taxon>Psoroptidia</taxon>
        <taxon>Analgoidea</taxon>
        <taxon>Pyroglyphidae</taxon>
        <taxon>Pyroglyphinae</taxon>
        <taxon>Euroglyphus</taxon>
    </lineage>
</organism>
<evidence type="ECO:0000256" key="1">
    <source>
        <dbReference type="ARBA" id="ARBA00022884"/>
    </source>
</evidence>
<reference evidence="5 6" key="1">
    <citation type="submission" date="2017-03" db="EMBL/GenBank/DDBJ databases">
        <title>Genome Survey of Euroglyphus maynei.</title>
        <authorList>
            <person name="Arlian L.G."/>
            <person name="Morgan M.S."/>
            <person name="Rider S.D."/>
        </authorList>
    </citation>
    <scope>NUCLEOTIDE SEQUENCE [LARGE SCALE GENOMIC DNA]</scope>
    <source>
        <strain evidence="5">Arlian Lab</strain>
        <tissue evidence="5">Whole body</tissue>
    </source>
</reference>
<feature type="region of interest" description="Disordered" evidence="3">
    <location>
        <begin position="469"/>
        <end position="521"/>
    </location>
</feature>
<dbReference type="InterPro" id="IPR000504">
    <property type="entry name" value="RRM_dom"/>
</dbReference>
<dbReference type="PANTHER" id="PTHR14398:SF0">
    <property type="entry name" value="ZINC FINGER PROTEIN SWM"/>
    <property type="match status" value="1"/>
</dbReference>
<feature type="compositionally biased region" description="Low complexity" evidence="3">
    <location>
        <begin position="132"/>
        <end position="149"/>
    </location>
</feature>
<comment type="caution">
    <text evidence="5">The sequence shown here is derived from an EMBL/GenBank/DDBJ whole genome shotgun (WGS) entry which is preliminary data.</text>
</comment>
<dbReference type="AlphaFoldDB" id="A0A1Y3BB74"/>
<dbReference type="SUPFAM" id="SSF54928">
    <property type="entry name" value="RNA-binding domain, RBD"/>
    <property type="match status" value="1"/>
</dbReference>
<feature type="region of interest" description="Disordered" evidence="3">
    <location>
        <begin position="129"/>
        <end position="178"/>
    </location>
</feature>
<evidence type="ECO:0000256" key="2">
    <source>
        <dbReference type="PROSITE-ProRule" id="PRU00176"/>
    </source>
</evidence>
<dbReference type="InterPro" id="IPR045137">
    <property type="entry name" value="RBM26/27"/>
</dbReference>
<dbReference type="OrthoDB" id="443401at2759"/>
<dbReference type="PANTHER" id="PTHR14398">
    <property type="entry name" value="RNA RECOGNITION RRM/RNP DOMAIN"/>
    <property type="match status" value="1"/>
</dbReference>
<feature type="compositionally biased region" description="Acidic residues" evidence="3">
    <location>
        <begin position="484"/>
        <end position="521"/>
    </location>
</feature>
<proteinExistence type="predicted"/>
<keyword evidence="6" id="KW-1185">Reference proteome</keyword>
<evidence type="ECO:0000313" key="5">
    <source>
        <dbReference type="EMBL" id="OTF77158.1"/>
    </source>
</evidence>
<gene>
    <name evidence="5" type="ORF">BLA29_001611</name>
</gene>
<dbReference type="Proteomes" id="UP000194236">
    <property type="component" value="Unassembled WGS sequence"/>
</dbReference>
<evidence type="ECO:0000313" key="6">
    <source>
        <dbReference type="Proteomes" id="UP000194236"/>
    </source>
</evidence>
<feature type="compositionally biased region" description="Low complexity" evidence="3">
    <location>
        <begin position="87"/>
        <end position="100"/>
    </location>
</feature>
<evidence type="ECO:0000259" key="4">
    <source>
        <dbReference type="PROSITE" id="PS50102"/>
    </source>
</evidence>
<feature type="region of interest" description="Disordered" evidence="3">
    <location>
        <begin position="78"/>
        <end position="117"/>
    </location>
</feature>
<sequence>MVAQQQPTLSSTVLAQNQLQSNYFAVAAAAAIAEPYNPEDAIFNQTQLMNYRSANLMTNANQLQPNKMRHRHLVNVSLVGNDDDDNSNPSTSNPSNVNHHGLNHHHQQHQDSGLSSSTQNIELTRSCSYGGQLQHQSHQLDQQQKNQQHQNRRNNQRNNNNQQRFDGSSNNNTNKKNRSSTLLIQKIPPHQNRIDLLNDHFQKYGSIVNIKVGCAGMTDAVDGEKLDPESALIQYSSPFEANRAYRSTEPVLNNRFIKVFWARDREQSDGSTSNNCIPSKRKFSSANEITSGGQQQQQQVPQQDLRSEITKNMLKKFKQGPQHQQQEPLPPAKKVVFNAAAVAAARKRRTLLMQRYRQQSDELNRKLRELLLNQRHLMTKLEDLKQHSTDTSKQQQGLKKLIETNMERITEMQQKQLQLQEMVKTTSSENPLTNSATNRVYNNRKKRTVTITADDDDVASAAVDSTDIEKVESNVSSSHCIDKPEEEEDDDEDIIDEEEMTDDDTNDDDDDDDDDDPDEEG</sequence>
<evidence type="ECO:0000256" key="3">
    <source>
        <dbReference type="SAM" id="MobiDB-lite"/>
    </source>
</evidence>
<feature type="compositionally biased region" description="Low complexity" evidence="3">
    <location>
        <begin position="156"/>
        <end position="174"/>
    </location>
</feature>
<dbReference type="GO" id="GO:0005634">
    <property type="term" value="C:nucleus"/>
    <property type="evidence" value="ECO:0007669"/>
    <property type="project" value="TreeGrafter"/>
</dbReference>
<keyword evidence="1 2" id="KW-0694">RNA-binding</keyword>
<protein>
    <submittedName>
        <fullName evidence="5">RNA recognition rrm/rnp domain-like protein</fullName>
    </submittedName>
</protein>
<dbReference type="Gene3D" id="3.30.70.330">
    <property type="match status" value="1"/>
</dbReference>